<dbReference type="Pfam" id="PF02281">
    <property type="entry name" value="Dimer_Tnp_Tn5"/>
    <property type="match status" value="1"/>
</dbReference>
<dbReference type="InterPro" id="IPR014737">
    <property type="entry name" value="Transposase_Tn5-like_C"/>
</dbReference>
<dbReference type="EMBL" id="WHJG01000145">
    <property type="protein sequence ID" value="NHZ84197.1"/>
    <property type="molecule type" value="Genomic_DNA"/>
</dbReference>
<protein>
    <recommendedName>
        <fullName evidence="1">Transposase Tn5 dimerisation domain-containing protein</fullName>
    </recommendedName>
</protein>
<dbReference type="Gene3D" id="1.10.740.10">
    <property type="entry name" value="Transferase Inhibitor Protein From Tn5, Chain"/>
    <property type="match status" value="1"/>
</dbReference>
<reference evidence="2 3" key="1">
    <citation type="submission" date="2019-10" db="EMBL/GenBank/DDBJ databases">
        <title>Taxonomy of Antarctic Massilia spp.: description of Massilia rubra sp. nov., Massilia aquatica sp. nov., Massilia mucilaginosa sp. nov., Massilia frigida sp. nov. isolated from streams, lakes and regoliths.</title>
        <authorList>
            <person name="Holochova P."/>
            <person name="Sedlacek I."/>
            <person name="Kralova S."/>
            <person name="Maslanova I."/>
            <person name="Busse H.-J."/>
            <person name="Stankova E."/>
            <person name="Vrbovska V."/>
            <person name="Kovarovic V."/>
            <person name="Bartak M."/>
            <person name="Svec P."/>
            <person name="Pantucek R."/>
        </authorList>
    </citation>
    <scope>NUCLEOTIDE SEQUENCE [LARGE SCALE GENOMIC DNA]</scope>
    <source>
        <strain evidence="2 3">CCM 8695</strain>
    </source>
</reference>
<keyword evidence="3" id="KW-1185">Reference proteome</keyword>
<sequence>LIAKIGGFLARNSDGEPGVKTIWKGLDQVHASAETLRALRDGQG</sequence>
<organism evidence="2 3">
    <name type="scientific">Massilia frigida</name>
    <dbReference type="NCBI Taxonomy" id="2609281"/>
    <lineage>
        <taxon>Bacteria</taxon>
        <taxon>Pseudomonadati</taxon>
        <taxon>Pseudomonadota</taxon>
        <taxon>Betaproteobacteria</taxon>
        <taxon>Burkholderiales</taxon>
        <taxon>Oxalobacteraceae</taxon>
        <taxon>Telluria group</taxon>
        <taxon>Massilia</taxon>
    </lineage>
</organism>
<feature type="non-terminal residue" evidence="2">
    <location>
        <position position="1"/>
    </location>
</feature>
<evidence type="ECO:0000259" key="1">
    <source>
        <dbReference type="Pfam" id="PF02281"/>
    </source>
</evidence>
<feature type="domain" description="Transposase Tn5 dimerisation" evidence="1">
    <location>
        <begin position="1"/>
        <end position="40"/>
    </location>
</feature>
<dbReference type="InterPro" id="IPR003201">
    <property type="entry name" value="Transposase_Tn5"/>
</dbReference>
<accession>A0ABX0NKP1</accession>
<evidence type="ECO:0000313" key="3">
    <source>
        <dbReference type="Proteomes" id="UP000621455"/>
    </source>
</evidence>
<name>A0ABX0NKP1_9BURK</name>
<proteinExistence type="predicted"/>
<dbReference type="RefSeq" id="WP_167094583.1">
    <property type="nucleotide sequence ID" value="NZ_WHJG01000145.1"/>
</dbReference>
<dbReference type="InterPro" id="IPR012337">
    <property type="entry name" value="RNaseH-like_sf"/>
</dbReference>
<evidence type="ECO:0000313" key="2">
    <source>
        <dbReference type="EMBL" id="NHZ84197.1"/>
    </source>
</evidence>
<dbReference type="SUPFAM" id="SSF53098">
    <property type="entry name" value="Ribonuclease H-like"/>
    <property type="match status" value="1"/>
</dbReference>
<gene>
    <name evidence="2" type="ORF">F2P44_33865</name>
</gene>
<comment type="caution">
    <text evidence="2">The sequence shown here is derived from an EMBL/GenBank/DDBJ whole genome shotgun (WGS) entry which is preliminary data.</text>
</comment>
<dbReference type="Proteomes" id="UP000621455">
    <property type="component" value="Unassembled WGS sequence"/>
</dbReference>